<gene>
    <name evidence="1" type="ORF">LCGC14_2042240</name>
</gene>
<evidence type="ECO:0000313" key="1">
    <source>
        <dbReference type="EMBL" id="KKL76703.1"/>
    </source>
</evidence>
<sequence length="34" mass="3822">MDEMTKLQEAFKNEPGLEVNLEILGQEDSNGVKD</sequence>
<name>A0A0F9ERD7_9ZZZZ</name>
<reference evidence="1" key="1">
    <citation type="journal article" date="2015" name="Nature">
        <title>Complex archaea that bridge the gap between prokaryotes and eukaryotes.</title>
        <authorList>
            <person name="Spang A."/>
            <person name="Saw J.H."/>
            <person name="Jorgensen S.L."/>
            <person name="Zaremba-Niedzwiedzka K."/>
            <person name="Martijn J."/>
            <person name="Lind A.E."/>
            <person name="van Eijk R."/>
            <person name="Schleper C."/>
            <person name="Guy L."/>
            <person name="Ettema T.J."/>
        </authorList>
    </citation>
    <scope>NUCLEOTIDE SEQUENCE</scope>
</reference>
<protein>
    <submittedName>
        <fullName evidence="1">Uncharacterized protein</fullName>
    </submittedName>
</protein>
<accession>A0A0F9ERD7</accession>
<dbReference type="AlphaFoldDB" id="A0A0F9ERD7"/>
<proteinExistence type="predicted"/>
<organism evidence="1">
    <name type="scientific">marine sediment metagenome</name>
    <dbReference type="NCBI Taxonomy" id="412755"/>
    <lineage>
        <taxon>unclassified sequences</taxon>
        <taxon>metagenomes</taxon>
        <taxon>ecological metagenomes</taxon>
    </lineage>
</organism>
<comment type="caution">
    <text evidence="1">The sequence shown here is derived from an EMBL/GenBank/DDBJ whole genome shotgun (WGS) entry which is preliminary data.</text>
</comment>
<dbReference type="EMBL" id="LAZR01023964">
    <property type="protein sequence ID" value="KKL76703.1"/>
    <property type="molecule type" value="Genomic_DNA"/>
</dbReference>